<name>A0ABR2AJ03_9ROSI</name>
<evidence type="ECO:0000256" key="1">
    <source>
        <dbReference type="PROSITE-ProRule" id="PRU00175"/>
    </source>
</evidence>
<dbReference type="InterPro" id="IPR001841">
    <property type="entry name" value="Znf_RING"/>
</dbReference>
<dbReference type="SMART" id="SM00184">
    <property type="entry name" value="RING"/>
    <property type="match status" value="1"/>
</dbReference>
<dbReference type="Proteomes" id="UP001472677">
    <property type="component" value="Unassembled WGS sequence"/>
</dbReference>
<keyword evidence="1" id="KW-0863">Zinc-finger</keyword>
<dbReference type="Pfam" id="PF13920">
    <property type="entry name" value="zf-C3HC4_3"/>
    <property type="match status" value="1"/>
</dbReference>
<dbReference type="InterPro" id="IPR058210">
    <property type="entry name" value="SACS/Nov_dom"/>
</dbReference>
<evidence type="ECO:0000256" key="2">
    <source>
        <dbReference type="SAM" id="MobiDB-lite"/>
    </source>
</evidence>
<reference evidence="4 5" key="1">
    <citation type="journal article" date="2024" name="G3 (Bethesda)">
        <title>Genome assembly of Hibiscus sabdariffa L. provides insights into metabolisms of medicinal natural products.</title>
        <authorList>
            <person name="Kim T."/>
        </authorList>
    </citation>
    <scope>NUCLEOTIDE SEQUENCE [LARGE SCALE GENOMIC DNA]</scope>
    <source>
        <strain evidence="4">TK-2024</strain>
        <tissue evidence="4">Old leaves</tissue>
    </source>
</reference>
<keyword evidence="1" id="KW-0479">Metal-binding</keyword>
<proteinExistence type="predicted"/>
<dbReference type="SUPFAM" id="SSF55874">
    <property type="entry name" value="ATPase domain of HSP90 chaperone/DNA topoisomerase II/histidine kinase"/>
    <property type="match status" value="2"/>
</dbReference>
<organism evidence="4 5">
    <name type="scientific">Hibiscus sabdariffa</name>
    <name type="common">roselle</name>
    <dbReference type="NCBI Taxonomy" id="183260"/>
    <lineage>
        <taxon>Eukaryota</taxon>
        <taxon>Viridiplantae</taxon>
        <taxon>Streptophyta</taxon>
        <taxon>Embryophyta</taxon>
        <taxon>Tracheophyta</taxon>
        <taxon>Spermatophyta</taxon>
        <taxon>Magnoliopsida</taxon>
        <taxon>eudicotyledons</taxon>
        <taxon>Gunneridae</taxon>
        <taxon>Pentapetalae</taxon>
        <taxon>rosids</taxon>
        <taxon>malvids</taxon>
        <taxon>Malvales</taxon>
        <taxon>Malvaceae</taxon>
        <taxon>Malvoideae</taxon>
        <taxon>Hibiscus</taxon>
    </lineage>
</organism>
<feature type="region of interest" description="Disordered" evidence="2">
    <location>
        <begin position="4635"/>
        <end position="4661"/>
    </location>
</feature>
<feature type="domain" description="RING-type" evidence="3">
    <location>
        <begin position="4742"/>
        <end position="4776"/>
    </location>
</feature>
<feature type="compositionally biased region" description="Basic and acidic residues" evidence="2">
    <location>
        <begin position="4647"/>
        <end position="4659"/>
    </location>
</feature>
<dbReference type="NCBIfam" id="NF047352">
    <property type="entry name" value="P_loop_sacsin"/>
    <property type="match status" value="2"/>
</dbReference>
<dbReference type="Pfam" id="PF25794">
    <property type="entry name" value="SACS"/>
    <property type="match status" value="3"/>
</dbReference>
<dbReference type="PANTHER" id="PTHR15600">
    <property type="entry name" value="SACSIN"/>
    <property type="match status" value="1"/>
</dbReference>
<evidence type="ECO:0000313" key="4">
    <source>
        <dbReference type="EMBL" id="KAK8493331.1"/>
    </source>
</evidence>
<protein>
    <recommendedName>
        <fullName evidence="3">RING-type domain-containing protein</fullName>
    </recommendedName>
</protein>
<dbReference type="EMBL" id="JBBPBM010000623">
    <property type="protein sequence ID" value="KAK8493331.1"/>
    <property type="molecule type" value="Genomic_DNA"/>
</dbReference>
<dbReference type="InterPro" id="IPR052972">
    <property type="entry name" value="Sacsin_chaperone_reg"/>
</dbReference>
<dbReference type="SUPFAM" id="SSF57850">
    <property type="entry name" value="RING/U-box"/>
    <property type="match status" value="1"/>
</dbReference>
<dbReference type="Gene3D" id="3.30.40.10">
    <property type="entry name" value="Zinc/RING finger domain, C3HC4 (zinc finger)"/>
    <property type="match status" value="1"/>
</dbReference>
<dbReference type="PANTHER" id="PTHR15600:SF42">
    <property type="entry name" value="SACSIN"/>
    <property type="match status" value="1"/>
</dbReference>
<comment type="caution">
    <text evidence="4">The sequence shown here is derived from an EMBL/GenBank/DDBJ whole genome shotgun (WGS) entry which is preliminary data.</text>
</comment>
<evidence type="ECO:0000259" key="3">
    <source>
        <dbReference type="PROSITE" id="PS50089"/>
    </source>
</evidence>
<dbReference type="PROSITE" id="PS50089">
    <property type="entry name" value="ZF_RING_2"/>
    <property type="match status" value="1"/>
</dbReference>
<gene>
    <name evidence="4" type="ORF">V6N12_000543</name>
</gene>
<evidence type="ECO:0000313" key="5">
    <source>
        <dbReference type="Proteomes" id="UP001472677"/>
    </source>
</evidence>
<keyword evidence="5" id="KW-1185">Reference proteome</keyword>
<accession>A0ABR2AJ03</accession>
<sequence>MELPARDPILLEDFGQKVDLTRRIREVLLNYPEGTTVLKELIQNADDAGATKVRLCLDRRYHASDSLLSDSLAQWQGPSLLAYNDAVFTEDDFVSISRIGGSTKHGQAWKTGRFGVGFNSVYHLTDMPSFVSGKYVVLFDPQGFYLPNVSTANPGKRIDFVSSSALSIYNDQFLPYCVFGCDMKNPFAGTLFRFPLRNSVQAAGSKLSRQAYSEDDIASMFSQLFEEGVFSLLFLKSVLCIEMYTWDAGESEPKKLFSCSLNAPNDEIIWHRQALLRLSKSVANSTGNEVDAYTVEFLSEVIAGSECRKRIDTFYIVQSMASASSRIGSFAATASKEYDIHLLPWASVAACISDNSSNTLKLGQAFCFLPLPVRTGLTVQINAYFEVSSNRRGIWYGADMDRSGKIRSIWNRLLLEDVIAPIFMQMLLGVQELLGPTNSYYSLWPRGSFEEPWSILVEHIYKNIGNYSVLYSELGGGKWVSPVEAFLHDEEFGKSKELAEALLQLGMPIVHLPNYLFDMFLKYATDFQQKVVTPDTVRHFLRLCETLMSLGKSFKLVLLEYCLEDLVDADVGTYANNLSLIPLANGDSGIFSEATKGVSYFVCNELEYMLLHQISDIIVDRDIPLNILSRLSAIAKSSKANLAVFSVQYFVKLFPRFVPAEWRYKSKVLWEPGSSCSVPTKSWFVLFWQYLRNQGEGLLLFGDWPILPSTSGHLYRPSRQSKLIKAEKLSDRMQNILVKIGCKILDPDYGVAHPDLSHYVSDSNFSGVLESIFDIVSSNGSIIQTFSCNLTDEERNELREFLLNPKWYVGESVNSSRIKNSKKLPIYRVHTGESAQSFCFSDLENPPKYLPPLGIPEYLLGGEFVLCSSNSEEEILVRFYEVKRMGKAHFYRQQVLNRINEMHNEVRDSVMLSILENLPQLSIEDTSLRDYLRNLEFVPTATGALKCPSVLYDPRNEELYALLEDSDYFPSGPFQESVILDMLHGLGLRTSVTPETVIESAQQVERIMHEDQEKAHSRGKILLSYLEVNAMKWLPNQLSDDQGAVNRIFSRAATAFRPRNMRSDMEKFWNDLRLICWCPVLVSSPFQALPWPVVSSKVAPPKLVRLQTDLWLVSASMRILDGECSSTALSSNLGWLTPPGGSAIAAQLLELGKNNEIVNDQVLRKELALAMPRIYSILMNMIGSDEMDIVKAVLEGCRWIWVGDGFATSDEVVLDGPLHLTPYIRVIPMDLAVFKELFLELGIREFLKPFDYAHILGRMAARKGSSPLDADETRAAITIVQHLSGVQFHEEVKIYLPDVSARLLPASDLVYNDAPWFLGSDESDTLFSGTSAAVLNARSNHRFVHGNISNEVAEKLGVCSLRRILLAESADSMNLSLSGAAEAFGQHEALTTRLKHILEMYADGPGVLFELVQNAEDARASEVIFLLDKTQYGTSSILSPEMADWQGPALYCFNDSVFSPQDLYAISRIGQESKLEKPFAIGRFGLGFNCVYHFTDIPAFVSGENIVMFDPHASNLPGISPSHPGLRIKFVGRKVLEQFPDQFSPFLYFGCDLQQFFPGTLFRFPLRSASVASRSQIKKEGYSPDDVMSLFSSFTAVVSDALLFLRNVKSISIFVKEGAGHEMQLMHRVQRNCISEPQLHSDALHQMFGLIDAKQHGGMDKEQLLKKLSKSIDRDLPHKCQKIVVTEQNSSGNVSHCWITGECLGNGRAKTNSAVSGDKIHKSIPWACVAAHIQSVKVDGEICDVFSQENACAGDIFQLSIASIQDRKNIEGRAFCFLPLPISTGLPAHVNAYFELSSNRRDIWFGNDMAGGGKKRSDWNIYLLEDVVAPAYGHLLEKIGSLIGPCELFFSFWPTTMGVEPWASVVRKLYIFIAEFGLRILYTKARGGQWISTKQAIFPDFTFHKALELVEALCDAGLPLANVPKPVVERFMEVCPLLHYLTPQLLRSLLSRRKRALKDRNAVILTLEYCLLDLKIPVQADCLFGLPLLPLADGSFTTFEKNGAGERIYIAKGDEYGLLKDLLPQQLVCCELSEVVQSKLCDMAQSEQSNISFLSCHLLEKLLLKLLPADWQLAKKVSWVPGHQGHPSLEWMKLLWSYLNSCCDDLSIFSKWPILPVDDNYLLQLVKSSNVIRNDGWSENMSTLLLKVGCLFLRQDMEIQHPQLELFVQSPTASGILNAVLAVAENGKMESIEGLFTNASEGELHELRSYILQSKWYHEEHITDLHIDIIKHIPMFESYRTRKLVSLNKPVKWLKPNGIREDMLNDDFVRAESERERTILARYLDVKEPSKVEFYKSYVLSHMSEFLSQQGAVPAILHDVKILVDEDISIRSALSTTPFVLAANGSWQPPSRLYDPRVLELRRLLHNEVFFPSEKFSDPETLDTLVSLGLRRTLGFIGFLDCARSISILHESGDPEAATYGRKLLLYLDALACKLSPKREGDLQQVISDKLPRNYPASEGNGNEMPGDQFYQNSDVVDGDKVAADFSHREETICKDDIDINNVIGNFMDDMPEEDFWSEMKTIAWCPVHVNPPLQGLPWLKPTSRLVCSSIVRPKSQMWMVSSTMHILDGQCDSLYVQNRLGWLDQLNIHVLSTQLIELSKSYCHMKLHSLVEPDFDTELQQGIPMLYTKLQEHVGTDDFMVLKSALDGVSWVWIGDDFVSPNALAFDSPVKFTPYLYVVPSELAEFRDLLLELGVRLSFDIWDYFHVLQRLQNDLKGLPLSADQLGFVNCVLEAIADCSSDKPFFEASNTPLLIPDSCGVLVSAGELVYNDAPWIENSSLAGKCFIHPSINNDLANRLGVKSLRCLSLVSEDMTKDLPCMDFARISELLSLYGNNEFLLFDLLELADCCKAKKMHLIFDKREHPRQSLLQHNLVEFQGPALVAIFEGASLNREEISGLQLIPPWRLRANTLNYGLGLLSCYFICDLLSIVSGGYFYMFDPRGVALSAQSSQAPAAKMFSLIGTSLTERFRDQFTPMLIDQKMPWSSSDSTIIRMPLSPECLKDGFELGLNRVNKIIDRFLEQASRILIFLKSVLQVSVSTWEEGSTQLCQDYSVFIDPSSAILRNPFSEKRWRKFQISRLFSSSNAAVKLHVIDVNLFQKGTRFVDRWLVVLSLGSGQTRNMALDRRYLAYNLTPVAGVAAHISRNGHPTNVHHKSSIMTPLPLSGVITLPVIVLGCFLVRHNSGRCLFKYQNNDGFHEVRPDAGDQLIEAWNRELMSCVRDSYIELVVEMQKLRRDPSTSSIDSSSSQAVALSLKAYGDQIYSFWPRSNGYVSSDGADDDSKLSSAEVLKADWECLIEQVIRPFYTRLVDLPVWQLYSGNLVKAEEGMFLSQPGNGVGGNLLPATVCSFVKEHYQVFSVPWELVNEIHSVGIAVREIKPKMVRDLLKVSSTSIVLRSVDTFVDVLEYCLSDIQLPASSDTHEDDMLVDPINPNAFVRVTNEVGIRSNSLPVSNVRTYHGSSQNAAVSGDALEMVTNLGKALFDFGRGVVEDIGRAGTSGQRDDRAGSSDSRNGNGDLKLLSIAAEVKRLPCPTATNHLARLGVTELWLGNKEHQLLMRPLAAKFVHPKVLDRSILADIFSKHAIQTALKLKSFSFHLMATHMRLLFHDSWVNHVMESNLAPWFSWENSSGSGGDGGPSPEWIRTFWKSFFGSSEDLSLFFDWPLVPAYLGRPILCRVRDRHLVFIPPPVTGPISENGDMDAAASQSDLTGISVNQTSESDSIQPYILAFEIFKNRYPWLVSLLNQCHIPVFDVAFMDCAIPCNLLPASSQSLGQVIASKLVATKRAGFFPELTLFSATDRDELLNLFALDFSNNGSRYGRDELEVLRSLPIYRTVLGSFTGLNNQEHCMISSSSFLKPCHEHCLAYSTDSIECSLLHALGIPELHDQQILVRFGLPRFEEKPQNEREDILIYLYTNWQDLQADSSVVEALRETKFVRNADEFSSDVYKPKDLFDPGDALLASVFSGERKKFPGERFSTEGWLHILRKVGLRTATETDVILECAKRVEFLGSECMKSTGDFDDFETDVTPCHGEVSMEVWTLAGSVIETVLTNFAVLYGNNFCNLLGNISCVPAELGLPNVGVKRVLASYSDAILPKDWPLAWSCAPILTRQNVIPPEYSWGALHLRSPPSFAMVLKHLQIIGKNGGEDTLAHWPTASGMMTIDDASLEVLQYLDKTWGSLSSSDIAKLQGLAFLPAANGTRLVPANSLFARLTINLAPFAFELPSLYLPFMKILKDLGLQDVLSVASAKELLLNLQQACGYQRLNPNELRAVMEILYFVCDGTVEANMLDRPDRKSDAIIPDDGCRLIHAKTCVYIDSYGSRFVKHIDTSRLRFVHPNIPERICTFLGIKKLSEVVVEKLDNEGNLETLDAIGSTSLAIIREKLLSRSFLCAVWTLINSITGYAPGIKNMDLATIHSSLEFVADKLQFVKCLHTRFWLLSRSQDITLVSKDSIIPEWANGSRHRTLYFVDQSKAFILVAEPPAYISVLDVVSTVVSQVLGSPIPLPIGSLFSCPEGSEAAIVNILKLHSDKREEIETTSSNLMGKEIMPQDALQVQLHPSRPFYRGEIVAWRTQDGEKLKYGRVPEDVRPSAGQALYRFKVETVPGKTESLLSSQVFSFRSVSLGSSASSAILPEDNPVVTGNRTHNEMPESSERGGRISSQPIRELQYGRVSAAELVQAVNEMLSAAGINMDVEKQSLLQQTITLQEQLKESRTALLLEQERLDVAVKEADTAKAAWLCRVCLSNEVDMTIAPCGHVLCRRCSSAVSRCPFCRIEVKKTIRIYRP</sequence>
<dbReference type="InterPro" id="IPR013083">
    <property type="entry name" value="Znf_RING/FYVE/PHD"/>
</dbReference>
<keyword evidence="1" id="KW-0862">Zinc</keyword>
<feature type="region of interest" description="Disordered" evidence="2">
    <location>
        <begin position="3495"/>
        <end position="3514"/>
    </location>
</feature>
<dbReference type="InterPro" id="IPR036890">
    <property type="entry name" value="HATPase_C_sf"/>
</dbReference>